<comment type="caution">
    <text evidence="1">The sequence shown here is derived from an EMBL/GenBank/DDBJ whole genome shotgun (WGS) entry which is preliminary data.</text>
</comment>
<keyword evidence="2" id="KW-1185">Reference proteome</keyword>
<accession>A0ACC5Z2P2</accession>
<sequence>FFSGKIENISQEIQAINLKPDSFITNPVDDNIIISDQQLQRFTPLEETELISPISSSKSSTCMLDPLPTCFLKQIIPETIKPLLKIISSSLSIGYVPKSFKLAVINP</sequence>
<feature type="non-terminal residue" evidence="1">
    <location>
        <position position="1"/>
    </location>
</feature>
<protein>
    <submittedName>
        <fullName evidence="1">Uncharacterized protein</fullName>
    </submittedName>
</protein>
<dbReference type="EMBL" id="CM040991">
    <property type="protein sequence ID" value="MCJ8742390.1"/>
    <property type="molecule type" value="Genomic_DNA"/>
</dbReference>
<reference evidence="1" key="1">
    <citation type="submission" date="2020-02" db="EMBL/GenBank/DDBJ databases">
        <title>Genome sequencing of the panga catfish, Pangasius djambal.</title>
        <authorList>
            <person name="Wen M."/>
            <person name="Zahm M."/>
            <person name="Roques C."/>
            <person name="Cabau C."/>
            <person name="Klopp C."/>
            <person name="Donnadieu C."/>
            <person name="Jouanno E."/>
            <person name="Avarre J.-C."/>
            <person name="Campet M."/>
            <person name="Ha T."/>
            <person name="Dugue R."/>
            <person name="Lampietro C."/>
            <person name="Louis A."/>
            <person name="Herpin A."/>
            <person name="Echchiki A."/>
            <person name="Berthelot C."/>
            <person name="Parey E."/>
            <person name="Roest-Crollius H."/>
            <person name="Braasch I."/>
            <person name="Postlethwait J.H."/>
            <person name="Bobe J."/>
            <person name="Montfort J."/>
            <person name="Bouchez O."/>
            <person name="Begum T."/>
            <person name="Schartl M."/>
            <person name="Gustiano R."/>
            <person name="Guiguen Y."/>
        </authorList>
    </citation>
    <scope>NUCLEOTIDE SEQUENCE</scope>
    <source>
        <strain evidence="1">Pdj_M5554</strain>
    </source>
</reference>
<proteinExistence type="predicted"/>
<dbReference type="Proteomes" id="UP000830395">
    <property type="component" value="Chromosome 17"/>
</dbReference>
<evidence type="ECO:0000313" key="2">
    <source>
        <dbReference type="Proteomes" id="UP000830395"/>
    </source>
</evidence>
<name>A0ACC5Z2P2_9TELE</name>
<organism evidence="1 2">
    <name type="scientific">Pangasius djambal</name>
    <dbReference type="NCBI Taxonomy" id="1691987"/>
    <lineage>
        <taxon>Eukaryota</taxon>
        <taxon>Metazoa</taxon>
        <taxon>Chordata</taxon>
        <taxon>Craniata</taxon>
        <taxon>Vertebrata</taxon>
        <taxon>Euteleostomi</taxon>
        <taxon>Actinopterygii</taxon>
        <taxon>Neopterygii</taxon>
        <taxon>Teleostei</taxon>
        <taxon>Ostariophysi</taxon>
        <taxon>Siluriformes</taxon>
        <taxon>Pangasiidae</taxon>
        <taxon>Pangasius</taxon>
    </lineage>
</organism>
<gene>
    <name evidence="1" type="ORF">PDJAM_G00081530</name>
</gene>
<evidence type="ECO:0000313" key="1">
    <source>
        <dbReference type="EMBL" id="MCJ8742390.1"/>
    </source>
</evidence>